<keyword evidence="2" id="KW-1185">Reference proteome</keyword>
<organism evidence="1 2">
    <name type="scientific">Ottowia testudinis</name>
    <dbReference type="NCBI Taxonomy" id="2816950"/>
    <lineage>
        <taxon>Bacteria</taxon>
        <taxon>Pseudomonadati</taxon>
        <taxon>Pseudomonadota</taxon>
        <taxon>Betaproteobacteria</taxon>
        <taxon>Burkholderiales</taxon>
        <taxon>Comamonadaceae</taxon>
        <taxon>Ottowia</taxon>
    </lineage>
</organism>
<accession>A0A975H5A8</accession>
<evidence type="ECO:0000313" key="2">
    <source>
        <dbReference type="Proteomes" id="UP000663903"/>
    </source>
</evidence>
<dbReference type="AlphaFoldDB" id="A0A975H5A8"/>
<proteinExistence type="predicted"/>
<name>A0A975H5A8_9BURK</name>
<dbReference type="KEGG" id="otd:J1M35_10065"/>
<dbReference type="Proteomes" id="UP000663903">
    <property type="component" value="Chromosome"/>
</dbReference>
<protein>
    <submittedName>
        <fullName evidence="1">Uncharacterized protein</fullName>
    </submittedName>
</protein>
<dbReference type="RefSeq" id="WP_208011072.1">
    <property type="nucleotide sequence ID" value="NZ_CP071796.1"/>
</dbReference>
<dbReference type="EMBL" id="CP071796">
    <property type="protein sequence ID" value="QTD47176.1"/>
    <property type="molecule type" value="Genomic_DNA"/>
</dbReference>
<sequence length="73" mass="8023">MTQDHPIIKQFEAHAQLLDIAGSAEAIDDAIVQLAIWMDGLELSEDDEALLCRIGAILYREGLRRRTDGAGDS</sequence>
<gene>
    <name evidence="1" type="ORF">J1M35_10065</name>
</gene>
<evidence type="ECO:0000313" key="1">
    <source>
        <dbReference type="EMBL" id="QTD47176.1"/>
    </source>
</evidence>
<reference evidence="1" key="1">
    <citation type="submission" date="2021-03" db="EMBL/GenBank/DDBJ databases">
        <title>Ottowia sp. 27C isolated from the cloaca of a Giant Asian pond turtle (Heosemys grandis).</title>
        <authorList>
            <person name="Spergser J."/>
            <person name="Busse H.-J."/>
        </authorList>
    </citation>
    <scope>NUCLEOTIDE SEQUENCE</scope>
    <source>
        <strain evidence="1">27C</strain>
    </source>
</reference>